<dbReference type="InterPro" id="IPR032466">
    <property type="entry name" value="Metal_Hydrolase"/>
</dbReference>
<dbReference type="GO" id="GO:0050270">
    <property type="term" value="F:S-adenosylhomocysteine deaminase activity"/>
    <property type="evidence" value="ECO:0007669"/>
    <property type="project" value="UniProtKB-EC"/>
</dbReference>
<organism evidence="3">
    <name type="scientific">bioreactor metagenome</name>
    <dbReference type="NCBI Taxonomy" id="1076179"/>
    <lineage>
        <taxon>unclassified sequences</taxon>
        <taxon>metagenomes</taxon>
        <taxon>ecological metagenomes</taxon>
    </lineage>
</organism>
<evidence type="ECO:0000259" key="2">
    <source>
        <dbReference type="Pfam" id="PF01979"/>
    </source>
</evidence>
<evidence type="ECO:0000256" key="1">
    <source>
        <dbReference type="ARBA" id="ARBA00022801"/>
    </source>
</evidence>
<keyword evidence="1 3" id="KW-0378">Hydrolase</keyword>
<accession>A0A645E067</accession>
<evidence type="ECO:0000313" key="3">
    <source>
        <dbReference type="EMBL" id="MPM94768.1"/>
    </source>
</evidence>
<dbReference type="InterPro" id="IPR011059">
    <property type="entry name" value="Metal-dep_hydrolase_composite"/>
</dbReference>
<protein>
    <submittedName>
        <fullName evidence="3">5-methylthioadenosine/S-adenosylhomocysteine deaminase</fullName>
        <ecNumber evidence="3">3.5.4.28</ecNumber>
    </submittedName>
</protein>
<dbReference type="SUPFAM" id="SSF51338">
    <property type="entry name" value="Composite domain of metallo-dependent hydrolases"/>
    <property type="match status" value="1"/>
</dbReference>
<name>A0A645E067_9ZZZZ</name>
<dbReference type="EMBL" id="VSSQ01041355">
    <property type="protein sequence ID" value="MPM94768.1"/>
    <property type="molecule type" value="Genomic_DNA"/>
</dbReference>
<dbReference type="InterPro" id="IPR006680">
    <property type="entry name" value="Amidohydro-rel"/>
</dbReference>
<dbReference type="InterPro" id="IPR050287">
    <property type="entry name" value="MTA/SAH_deaminase"/>
</dbReference>
<dbReference type="SUPFAM" id="SSF51556">
    <property type="entry name" value="Metallo-dependent hydrolases"/>
    <property type="match status" value="1"/>
</dbReference>
<comment type="caution">
    <text evidence="3">The sequence shown here is derived from an EMBL/GenBank/DDBJ whole genome shotgun (WGS) entry which is preliminary data.</text>
</comment>
<sequence>MEIMRARGMMAITCPGSNTKLASGVAPIYEYLQRGIPVAIGTDGPASNNCLDFFREMFLTTGLQKLRHGAEAVDAMDVLAMACRNGAYACGFDDCDSLSIGKQADMILIDLQQPNMQPLNNIEKNIVYSGSKQNVALVMIAGKILYQKGEFFIGDDPKRIYAAANRIIRRMG</sequence>
<proteinExistence type="predicted"/>
<dbReference type="Gene3D" id="2.30.40.10">
    <property type="entry name" value="Urease, subunit C, domain 1"/>
    <property type="match status" value="1"/>
</dbReference>
<reference evidence="3" key="1">
    <citation type="submission" date="2019-08" db="EMBL/GenBank/DDBJ databases">
        <authorList>
            <person name="Kucharzyk K."/>
            <person name="Murdoch R.W."/>
            <person name="Higgins S."/>
            <person name="Loffler F."/>
        </authorList>
    </citation>
    <scope>NUCLEOTIDE SEQUENCE</scope>
</reference>
<gene>
    <name evidence="3" type="primary">mtaD_21</name>
    <name evidence="3" type="ORF">SDC9_141916</name>
</gene>
<dbReference type="AlphaFoldDB" id="A0A645E067"/>
<dbReference type="Pfam" id="PF01979">
    <property type="entry name" value="Amidohydro_1"/>
    <property type="match status" value="1"/>
</dbReference>
<dbReference type="PANTHER" id="PTHR43794:SF11">
    <property type="entry name" value="AMIDOHYDROLASE-RELATED DOMAIN-CONTAINING PROTEIN"/>
    <property type="match status" value="1"/>
</dbReference>
<dbReference type="PANTHER" id="PTHR43794">
    <property type="entry name" value="AMINOHYDROLASE SSNA-RELATED"/>
    <property type="match status" value="1"/>
</dbReference>
<dbReference type="EC" id="3.5.4.28" evidence="3"/>
<feature type="domain" description="Amidohydrolase-related" evidence="2">
    <location>
        <begin position="7"/>
        <end position="145"/>
    </location>
</feature>
<dbReference type="Gene3D" id="3.20.20.140">
    <property type="entry name" value="Metal-dependent hydrolases"/>
    <property type="match status" value="1"/>
</dbReference>